<gene>
    <name evidence="6" type="primary">LOC132539373</name>
</gene>
<name>A0ABM3XLP9_ERIEU</name>
<feature type="region of interest" description="Disordered" evidence="2">
    <location>
        <begin position="309"/>
        <end position="482"/>
    </location>
</feature>
<feature type="region of interest" description="Disordered" evidence="2">
    <location>
        <begin position="231"/>
        <end position="257"/>
    </location>
</feature>
<protein>
    <submittedName>
        <fullName evidence="6">Nuclear body protein SP140-like protein</fullName>
    </submittedName>
</protein>
<dbReference type="Proteomes" id="UP001652624">
    <property type="component" value="Chromosome 7"/>
</dbReference>
<keyword evidence="5" id="KW-1185">Reference proteome</keyword>
<feature type="domain" description="HSR" evidence="4">
    <location>
        <begin position="1"/>
        <end position="108"/>
    </location>
</feature>
<sequence>MFTGDQNLGEKMFKLFKEKKVNIASAITSPFPFFMGLQDQGFLPEQMCNDFLEACANKVATAEVAYRALSELEKVFNGTVLDVLFSKVNLNAYPDLLDIFKDFQKVILHSFHCHIRGPSHHGDSEEMPQIQQCCERGDTLRPVEFPESLADGEQTNIRRGDSSHGPSETRTQEIAHECIHFPDQTACGSSPLRSSNASGLEGMSILQPYNGEGEAHLSIIHVEPYFYTSTQRPSLPSPCLRDFQEDQTPQRTDRSVSEEMSSLLLNIEEVSWRFSTLQINDEDAEEIIRLLISDDRESGGEEHLQIDKEAESENLVNGPQPCDEQESGQQEPLSVDKEGESETLENSSPSCNGQESGEQESLQMDKEAESEESANGPRPYNEQESGGEEPLQTEIEGESEESANNPLVCHRQGTVNLGNSSAVERPQKKKRKKRGYNWSRSKRKRPRNTQNNGRLEPGWQARRSRQSNYNQASNKRKRQVHHKYLLRSRGSIESSYMDLDSPILPVTCGELNGTLLKNKFREGKECIQSEDGDWFTTREFEIKGGYERSKKWKMSIRCDEKTLLWLIKNGYLLNPPRMYYKRKRPPGSRCHQDAGQASLD</sequence>
<dbReference type="PANTHER" id="PTHR46386">
    <property type="entry name" value="NUCLEAR BODY PROTEIN SP140"/>
    <property type="match status" value="1"/>
</dbReference>
<dbReference type="Pfam" id="PF03172">
    <property type="entry name" value="HSR"/>
    <property type="match status" value="1"/>
</dbReference>
<proteinExistence type="predicted"/>
<dbReference type="RefSeq" id="XP_060049744.1">
    <property type="nucleotide sequence ID" value="XM_060193761.1"/>
</dbReference>
<evidence type="ECO:0000313" key="6">
    <source>
        <dbReference type="RefSeq" id="XP_060049744.1"/>
    </source>
</evidence>
<dbReference type="SUPFAM" id="SSF63763">
    <property type="entry name" value="SAND domain-like"/>
    <property type="match status" value="1"/>
</dbReference>
<keyword evidence="1" id="KW-0597">Phosphoprotein</keyword>
<evidence type="ECO:0000259" key="4">
    <source>
        <dbReference type="PROSITE" id="PS51414"/>
    </source>
</evidence>
<evidence type="ECO:0000259" key="3">
    <source>
        <dbReference type="PROSITE" id="PS50864"/>
    </source>
</evidence>
<accession>A0ABM3XLP9</accession>
<dbReference type="GeneID" id="132539373"/>
<feature type="compositionally biased region" description="Polar residues" evidence="2">
    <location>
        <begin position="344"/>
        <end position="362"/>
    </location>
</feature>
<evidence type="ECO:0000313" key="5">
    <source>
        <dbReference type="Proteomes" id="UP001652624"/>
    </source>
</evidence>
<dbReference type="PROSITE" id="PS50864">
    <property type="entry name" value="SAND"/>
    <property type="match status" value="1"/>
</dbReference>
<reference evidence="6" key="1">
    <citation type="submission" date="2025-08" db="UniProtKB">
        <authorList>
            <consortium name="RefSeq"/>
        </authorList>
    </citation>
    <scope>IDENTIFICATION</scope>
</reference>
<dbReference type="Gene3D" id="3.10.390.10">
    <property type="entry name" value="SAND domain-like"/>
    <property type="match status" value="1"/>
</dbReference>
<feature type="compositionally biased region" description="Polar residues" evidence="2">
    <location>
        <begin position="413"/>
        <end position="422"/>
    </location>
</feature>
<feature type="region of interest" description="Disordered" evidence="2">
    <location>
        <begin position="148"/>
        <end position="170"/>
    </location>
</feature>
<dbReference type="PANTHER" id="PTHR46386:SF8">
    <property type="entry name" value="NUCLEAR BODY PROTEIN SP140"/>
    <property type="match status" value="1"/>
</dbReference>
<evidence type="ECO:0000256" key="2">
    <source>
        <dbReference type="SAM" id="MobiDB-lite"/>
    </source>
</evidence>
<dbReference type="InterPro" id="IPR000770">
    <property type="entry name" value="SAND_dom"/>
</dbReference>
<feature type="domain" description="SAND" evidence="3">
    <location>
        <begin position="494"/>
        <end position="573"/>
    </location>
</feature>
<dbReference type="InterPro" id="IPR043563">
    <property type="entry name" value="Sp110/Sp140/Sp140L-like"/>
</dbReference>
<feature type="compositionally biased region" description="Basic residues" evidence="2">
    <location>
        <begin position="427"/>
        <end position="447"/>
    </location>
</feature>
<dbReference type="InterPro" id="IPR010919">
    <property type="entry name" value="SAND-like_dom_sf"/>
</dbReference>
<evidence type="ECO:0000256" key="1">
    <source>
        <dbReference type="ARBA" id="ARBA00022553"/>
    </source>
</evidence>
<dbReference type="SMART" id="SM00258">
    <property type="entry name" value="SAND"/>
    <property type="match status" value="1"/>
</dbReference>
<dbReference type="Pfam" id="PF01342">
    <property type="entry name" value="SAND"/>
    <property type="match status" value="1"/>
</dbReference>
<organism evidence="5 6">
    <name type="scientific">Erinaceus europaeus</name>
    <name type="common">Western European hedgehog</name>
    <dbReference type="NCBI Taxonomy" id="9365"/>
    <lineage>
        <taxon>Eukaryota</taxon>
        <taxon>Metazoa</taxon>
        <taxon>Chordata</taxon>
        <taxon>Craniata</taxon>
        <taxon>Vertebrata</taxon>
        <taxon>Euteleostomi</taxon>
        <taxon>Mammalia</taxon>
        <taxon>Eutheria</taxon>
        <taxon>Laurasiatheria</taxon>
        <taxon>Eulipotyphla</taxon>
        <taxon>Erinaceidae</taxon>
        <taxon>Erinaceinae</taxon>
        <taxon>Erinaceus</taxon>
    </lineage>
</organism>
<dbReference type="PROSITE" id="PS51414">
    <property type="entry name" value="HSR"/>
    <property type="match status" value="1"/>
</dbReference>
<dbReference type="InterPro" id="IPR004865">
    <property type="entry name" value="HSR_dom"/>
</dbReference>